<protein>
    <submittedName>
        <fullName evidence="2">Siderophore-iron reductase FhuF</fullName>
    </submittedName>
</protein>
<evidence type="ECO:0000313" key="2">
    <source>
        <dbReference type="EMBL" id="TRL37799.1"/>
    </source>
</evidence>
<feature type="domain" description="Aerobactin siderophore biosynthesis IucA/IucC-like C-terminal" evidence="1">
    <location>
        <begin position="116"/>
        <end position="253"/>
    </location>
</feature>
<keyword evidence="3" id="KW-1185">Reference proteome</keyword>
<dbReference type="NCBIfam" id="TIGR03951">
    <property type="entry name" value="Fe_III_red_FhuF"/>
    <property type="match status" value="1"/>
</dbReference>
<dbReference type="Proteomes" id="UP000316801">
    <property type="component" value="Unassembled WGS sequence"/>
</dbReference>
<sequence>MSPPAITAAAISAIAAACSPASSTPGRRGMDLCETAPAAQPDAAPHMPVQDLGDLLIARTGDRYAAFCRGSHLTVVPEDCESLPLVELTEPATLDRLLDRFASPLPAGTDRRAIASLWSLYYASSLMIGASLAFLELRRILPLSLGEASLLMDRQSGGPRGFLLPHLGHVDETADVFAGLAPAIRDNLDPLFAAIARHTGLGRKTLWNNASAYLSWAAYEAGRHAGETLAAEGRLLTESPTWPDGWKNPLARLIRVELDETGAYAGHRRICCLRYAIPTIGGCGAICPVKEGRCGL</sequence>
<organism evidence="2 3">
    <name type="scientific">Rhizobium straminoryzae</name>
    <dbReference type="NCBI Taxonomy" id="1387186"/>
    <lineage>
        <taxon>Bacteria</taxon>
        <taxon>Pseudomonadati</taxon>
        <taxon>Pseudomonadota</taxon>
        <taxon>Alphaproteobacteria</taxon>
        <taxon>Hyphomicrobiales</taxon>
        <taxon>Rhizobiaceae</taxon>
        <taxon>Rhizobium/Agrobacterium group</taxon>
        <taxon>Rhizobium</taxon>
    </lineage>
</organism>
<dbReference type="GO" id="GO:0003824">
    <property type="term" value="F:catalytic activity"/>
    <property type="evidence" value="ECO:0007669"/>
    <property type="project" value="UniProtKB-ARBA"/>
</dbReference>
<dbReference type="EMBL" id="VJMG01000038">
    <property type="protein sequence ID" value="TRL37799.1"/>
    <property type="molecule type" value="Genomic_DNA"/>
</dbReference>
<comment type="caution">
    <text evidence="2">The sequence shown here is derived from an EMBL/GenBank/DDBJ whole genome shotgun (WGS) entry which is preliminary data.</text>
</comment>
<dbReference type="AlphaFoldDB" id="A0A549T7F4"/>
<gene>
    <name evidence="2" type="primary">fhuF</name>
    <name evidence="2" type="ORF">FNA46_14380</name>
</gene>
<reference evidence="2 3" key="1">
    <citation type="submission" date="2019-07" db="EMBL/GenBank/DDBJ databases">
        <title>Ln-dependent methylotrophs.</title>
        <authorList>
            <person name="Tani A."/>
        </authorList>
    </citation>
    <scope>NUCLEOTIDE SEQUENCE [LARGE SCALE GENOMIC DNA]</scope>
    <source>
        <strain evidence="2 3">SM12</strain>
    </source>
</reference>
<proteinExistence type="predicted"/>
<dbReference type="Pfam" id="PF06276">
    <property type="entry name" value="FhuF"/>
    <property type="match status" value="1"/>
</dbReference>
<evidence type="ECO:0000313" key="3">
    <source>
        <dbReference type="Proteomes" id="UP000316801"/>
    </source>
</evidence>
<evidence type="ECO:0000259" key="1">
    <source>
        <dbReference type="Pfam" id="PF06276"/>
    </source>
</evidence>
<accession>A0A549T7F4</accession>
<name>A0A549T7F4_9HYPH</name>
<dbReference type="InterPro" id="IPR022770">
    <property type="entry name" value="IucA/IucC-like_C"/>
</dbReference>
<dbReference type="InterPro" id="IPR008090">
    <property type="entry name" value="Fe_iron_reduct"/>
</dbReference>